<reference evidence="1 2" key="1">
    <citation type="submission" date="2016-10" db="EMBL/GenBank/DDBJ databases">
        <authorList>
            <person name="de Groot N.N."/>
        </authorList>
    </citation>
    <scope>NUCLEOTIDE SEQUENCE [LARGE SCALE GENOMIC DNA]</scope>
    <source>
        <strain evidence="1 2">Z108</strain>
    </source>
</reference>
<dbReference type="Pfam" id="PF09707">
    <property type="entry name" value="Cas_Cas2CT1978"/>
    <property type="match status" value="1"/>
</dbReference>
<dbReference type="EMBL" id="FOQK01000005">
    <property type="protein sequence ID" value="SFH81438.1"/>
    <property type="molecule type" value="Genomic_DNA"/>
</dbReference>
<organism evidence="1 2">
    <name type="scientific">Selenomonas ruminantium</name>
    <dbReference type="NCBI Taxonomy" id="971"/>
    <lineage>
        <taxon>Bacteria</taxon>
        <taxon>Bacillati</taxon>
        <taxon>Bacillota</taxon>
        <taxon>Negativicutes</taxon>
        <taxon>Selenomonadales</taxon>
        <taxon>Selenomonadaceae</taxon>
        <taxon>Selenomonas</taxon>
    </lineage>
</organism>
<protein>
    <submittedName>
        <fullName evidence="1">CRISPR-associated protein, Cas2 family</fullName>
    </submittedName>
</protein>
<dbReference type="RefSeq" id="WP_218150092.1">
    <property type="nucleotide sequence ID" value="NZ_FOQK01000005.1"/>
</dbReference>
<dbReference type="Proteomes" id="UP000183639">
    <property type="component" value="Unassembled WGS sequence"/>
</dbReference>
<dbReference type="NCBIfam" id="TIGR01873">
    <property type="entry name" value="cas_CT1978"/>
    <property type="match status" value="1"/>
</dbReference>
<dbReference type="Gene3D" id="3.30.70.240">
    <property type="match status" value="1"/>
</dbReference>
<gene>
    <name evidence="1" type="ORF">SAMN04487861_10579</name>
</gene>
<name>A0A1I3D4A1_SELRU</name>
<evidence type="ECO:0000313" key="1">
    <source>
        <dbReference type="EMBL" id="SFH81438.1"/>
    </source>
</evidence>
<dbReference type="InterPro" id="IPR010152">
    <property type="entry name" value="CRISPR-assoc_prot_Cas2_sub"/>
</dbReference>
<evidence type="ECO:0000313" key="2">
    <source>
        <dbReference type="Proteomes" id="UP000183639"/>
    </source>
</evidence>
<proteinExistence type="predicted"/>
<accession>A0A1I3D4A1</accession>
<sequence length="93" mass="10612">MTMVVMVIDNEPAKLRGELTKWLMEVKPGVFVGQVSAMVRERLWNKVYENERFTGAVMLYSMNTEQGFAMEMCGDPKRRVVEINGLQLIGVRG</sequence>
<dbReference type="AlphaFoldDB" id="A0A1I3D4A1"/>